<dbReference type="Pfam" id="PF00144">
    <property type="entry name" value="Beta-lactamase"/>
    <property type="match status" value="1"/>
</dbReference>
<name>A0ABP6RCF9_9MICC</name>
<dbReference type="InterPro" id="IPR012338">
    <property type="entry name" value="Beta-lactam/transpept-like"/>
</dbReference>
<protein>
    <recommendedName>
        <fullName evidence="1">Beta-lactamase-related domain-containing protein</fullName>
    </recommendedName>
</protein>
<dbReference type="InterPro" id="IPR050789">
    <property type="entry name" value="Diverse_Enzym_Activities"/>
</dbReference>
<evidence type="ECO:0000313" key="2">
    <source>
        <dbReference type="EMBL" id="GAA3282479.1"/>
    </source>
</evidence>
<dbReference type="InterPro" id="IPR001466">
    <property type="entry name" value="Beta-lactam-related"/>
</dbReference>
<keyword evidence="3" id="KW-1185">Reference proteome</keyword>
<proteinExistence type="predicted"/>
<evidence type="ECO:0000259" key="1">
    <source>
        <dbReference type="Pfam" id="PF00144"/>
    </source>
</evidence>
<dbReference type="Gene3D" id="3.40.710.10">
    <property type="entry name" value="DD-peptidase/beta-lactamase superfamily"/>
    <property type="match status" value="1"/>
</dbReference>
<evidence type="ECO:0000313" key="3">
    <source>
        <dbReference type="Proteomes" id="UP001501736"/>
    </source>
</evidence>
<sequence>MSSQIGQRPAPSSAWWASRVGDRLLPRLADRGLIVHSLLVVHRGRLVEETYRHPYGPQRRHRLYSAGKSLVSLAVGMLVDDGAVRLEDRALEHLGDVAPAAEIPEHAVATTIEDLLTMRTPHAQSPHTQVADVDWVRSFFTVPPTRPPGALFSYDTTATVVLTAIVERISGMSIETFLAERLGRPLGFMGEIAALRSPLGLSEEQRAGWPPWREVAENPAGVGHGGSGLSCTPRDLARVALLCLRDGVADGEQVISADYLHRAVAAQVPTVGGSFAHPEAQHGYGYQFWRCRRGAVAAWGMGGQLMLCVPDLDVAVVVTGDSQHVESDVQLLHDALWEELLDPLAAELADSGTGGAGAAAPVDRLVIPDHPPRRLELEPVRGAAPAAVGRDAAILAHAVEENRLGVVGLALRCGPDSGELTLTPADGAARHVPFGIGHHLEHPLPGYGYETHSSAAWLDGETLLVRSQVTDEWLAQLSILLHLDGSRVVCRMRRAAEFFAGEFEGVLVGQRR</sequence>
<dbReference type="Proteomes" id="UP001501736">
    <property type="component" value="Unassembled WGS sequence"/>
</dbReference>
<comment type="caution">
    <text evidence="2">The sequence shown here is derived from an EMBL/GenBank/DDBJ whole genome shotgun (WGS) entry which is preliminary data.</text>
</comment>
<gene>
    <name evidence="2" type="ORF">GCM10020260_09600</name>
</gene>
<dbReference type="RefSeq" id="WP_344718730.1">
    <property type="nucleotide sequence ID" value="NZ_BAAAYG010000003.1"/>
</dbReference>
<feature type="domain" description="Beta-lactamase-related" evidence="1">
    <location>
        <begin position="31"/>
        <end position="333"/>
    </location>
</feature>
<dbReference type="SUPFAM" id="SSF56601">
    <property type="entry name" value="beta-lactamase/transpeptidase-like"/>
    <property type="match status" value="1"/>
</dbReference>
<accession>A0ABP6RCF9</accession>
<reference evidence="3" key="1">
    <citation type="journal article" date="2019" name="Int. J. Syst. Evol. Microbiol.">
        <title>The Global Catalogue of Microorganisms (GCM) 10K type strain sequencing project: providing services to taxonomists for standard genome sequencing and annotation.</title>
        <authorList>
            <consortium name="The Broad Institute Genomics Platform"/>
            <consortium name="The Broad Institute Genome Sequencing Center for Infectious Disease"/>
            <person name="Wu L."/>
            <person name="Ma J."/>
        </authorList>
    </citation>
    <scope>NUCLEOTIDE SEQUENCE [LARGE SCALE GENOMIC DNA]</scope>
    <source>
        <strain evidence="3">JCM 11483</strain>
    </source>
</reference>
<dbReference type="PANTHER" id="PTHR43283:SF7">
    <property type="entry name" value="BETA-LACTAMASE-RELATED DOMAIN-CONTAINING PROTEIN"/>
    <property type="match status" value="1"/>
</dbReference>
<organism evidence="2 3">
    <name type="scientific">Nesterenkonia halobia</name>
    <dbReference type="NCBI Taxonomy" id="37922"/>
    <lineage>
        <taxon>Bacteria</taxon>
        <taxon>Bacillati</taxon>
        <taxon>Actinomycetota</taxon>
        <taxon>Actinomycetes</taxon>
        <taxon>Micrococcales</taxon>
        <taxon>Micrococcaceae</taxon>
        <taxon>Nesterenkonia</taxon>
    </lineage>
</organism>
<dbReference type="EMBL" id="BAAAYG010000003">
    <property type="protein sequence ID" value="GAA3282479.1"/>
    <property type="molecule type" value="Genomic_DNA"/>
</dbReference>
<dbReference type="PANTHER" id="PTHR43283">
    <property type="entry name" value="BETA-LACTAMASE-RELATED"/>
    <property type="match status" value="1"/>
</dbReference>